<dbReference type="AlphaFoldDB" id="A0A2G6K9Z7"/>
<comment type="caution">
    <text evidence="2">The sequence shown here is derived from an EMBL/GenBank/DDBJ whole genome shotgun (WGS) entry which is preliminary data.</text>
</comment>
<reference evidence="2 3" key="1">
    <citation type="submission" date="2017-10" db="EMBL/GenBank/DDBJ databases">
        <title>Novel microbial diversity and functional potential in the marine mammal oral microbiome.</title>
        <authorList>
            <person name="Dudek N.K."/>
            <person name="Sun C.L."/>
            <person name="Burstein D."/>
            <person name="Kantor R.S."/>
            <person name="Aliaga Goltsman D.S."/>
            <person name="Bik E.M."/>
            <person name="Thomas B.C."/>
            <person name="Banfield J.F."/>
            <person name="Relman D.A."/>
        </authorList>
    </citation>
    <scope>NUCLEOTIDE SEQUENCE [LARGE SCALE GENOMIC DNA]</scope>
    <source>
        <strain evidence="2">DOLJORAL78_47_16</strain>
    </source>
</reference>
<proteinExistence type="predicted"/>
<evidence type="ECO:0000313" key="3">
    <source>
        <dbReference type="Proteomes" id="UP000230821"/>
    </source>
</evidence>
<name>A0A2G6K9Z7_9BACT</name>
<accession>A0A2G6K9Z7</accession>
<evidence type="ECO:0000256" key="1">
    <source>
        <dbReference type="SAM" id="MobiDB-lite"/>
    </source>
</evidence>
<gene>
    <name evidence="2" type="ORF">CSA56_15140</name>
</gene>
<protein>
    <submittedName>
        <fullName evidence="2">Uncharacterized protein</fullName>
    </submittedName>
</protein>
<organism evidence="2 3">
    <name type="scientific">candidate division KSB3 bacterium</name>
    <dbReference type="NCBI Taxonomy" id="2044937"/>
    <lineage>
        <taxon>Bacteria</taxon>
        <taxon>candidate division KSB3</taxon>
    </lineage>
</organism>
<evidence type="ECO:0000313" key="2">
    <source>
        <dbReference type="EMBL" id="PIE32536.1"/>
    </source>
</evidence>
<dbReference type="Proteomes" id="UP000230821">
    <property type="component" value="Unassembled WGS sequence"/>
</dbReference>
<dbReference type="EMBL" id="PDSK01000112">
    <property type="protein sequence ID" value="PIE32536.1"/>
    <property type="molecule type" value="Genomic_DNA"/>
</dbReference>
<feature type="region of interest" description="Disordered" evidence="1">
    <location>
        <begin position="37"/>
        <end position="79"/>
    </location>
</feature>
<sequence>MPQLGILGSRLAQAAERSNSSVASIITAQKNSIETERPARLQKVVDNTKRPQKRFQKKRQPQRRKNSSQNQPPKSPQNI</sequence>
<feature type="compositionally biased region" description="Basic residues" evidence="1">
    <location>
        <begin position="50"/>
        <end position="66"/>
    </location>
</feature>